<sequence>MELPQSLQPPSSSSSSSFSFSSSSLPPGCRFFPSDEQLLRFYLSNKASGHNDSNLIKDLNPFDYDPFDLPDSACFSYGSKARKKHWYYYALTAFRENGGWIRMKTGYWRRKGKVKEVTGRRGLVLGIKRTFVFYLGNSINKSLKTNWIMYEYALDHRFKASFVLHRVFVSGRGNRISGNGLSSYGDGSVSAVFHNGNQQDGIQVNNLVDAEPCEGDAMNTTNVISTHEMGRAENSNCLLITDPVSAPAATTLQVPSKAFPCEMMTSSPVTPPGTMPTHVIDKEQLISILEGDFLELDDLFE</sequence>
<dbReference type="PANTHER" id="PTHR31744">
    <property type="entry name" value="PROTEIN CUP-SHAPED COTYLEDON 2-RELATED"/>
    <property type="match status" value="1"/>
</dbReference>
<dbReference type="Gene3D" id="2.170.150.80">
    <property type="entry name" value="NAC domain"/>
    <property type="match status" value="1"/>
</dbReference>
<evidence type="ECO:0000256" key="1">
    <source>
        <dbReference type="ARBA" id="ARBA00023015"/>
    </source>
</evidence>
<protein>
    <recommendedName>
        <fullName evidence="6">NAC domain-containing protein</fullName>
    </recommendedName>
</protein>
<keyword evidence="4" id="KW-0539">Nucleus</keyword>
<dbReference type="KEGG" id="csv:101204608"/>
<feature type="domain" description="NAC" evidence="6">
    <location>
        <begin position="25"/>
        <end position="170"/>
    </location>
</feature>
<dbReference type="PROSITE" id="PS51005">
    <property type="entry name" value="NAC"/>
    <property type="match status" value="1"/>
</dbReference>
<reference evidence="7 8" key="2">
    <citation type="journal article" date="2009" name="PLoS ONE">
        <title>An integrated genetic and cytogenetic map of the cucumber genome.</title>
        <authorList>
            <person name="Ren Y."/>
            <person name="Zhang Z."/>
            <person name="Liu J."/>
            <person name="Staub J.E."/>
            <person name="Han Y."/>
            <person name="Cheng Z."/>
            <person name="Li X."/>
            <person name="Lu J."/>
            <person name="Miao H."/>
            <person name="Kang H."/>
            <person name="Xie B."/>
            <person name="Gu X."/>
            <person name="Wang X."/>
            <person name="Du Y."/>
            <person name="Jin W."/>
            <person name="Huang S."/>
        </authorList>
    </citation>
    <scope>NUCLEOTIDE SEQUENCE [LARGE SCALE GENOMIC DNA]</scope>
    <source>
        <strain evidence="8">cv. 9930</strain>
    </source>
</reference>
<keyword evidence="2" id="KW-0238">DNA-binding</keyword>
<dbReference type="OMA" id="MYEYTPV"/>
<dbReference type="AlphaFoldDB" id="A0A0A0L0B7"/>
<evidence type="ECO:0000313" key="8">
    <source>
        <dbReference type="Proteomes" id="UP000029981"/>
    </source>
</evidence>
<reference evidence="7 8" key="4">
    <citation type="journal article" date="2011" name="BMC Genomics">
        <title>RNA-Seq improves annotation of protein-coding genes in the cucumber genome.</title>
        <authorList>
            <person name="Li Z."/>
            <person name="Zhang Z."/>
            <person name="Yan P."/>
            <person name="Huang S."/>
            <person name="Fei Z."/>
            <person name="Lin K."/>
        </authorList>
    </citation>
    <scope>NUCLEOTIDE SEQUENCE [LARGE SCALE GENOMIC DNA]</scope>
    <source>
        <strain evidence="8">cv. 9930</strain>
    </source>
</reference>
<dbReference type="eggNOG" id="ENOG502QSIJ">
    <property type="taxonomic scope" value="Eukaryota"/>
</dbReference>
<accession>A0A0A0L0B7</accession>
<organism evidence="7 8">
    <name type="scientific">Cucumis sativus</name>
    <name type="common">Cucumber</name>
    <dbReference type="NCBI Taxonomy" id="3659"/>
    <lineage>
        <taxon>Eukaryota</taxon>
        <taxon>Viridiplantae</taxon>
        <taxon>Streptophyta</taxon>
        <taxon>Embryophyta</taxon>
        <taxon>Tracheophyta</taxon>
        <taxon>Spermatophyta</taxon>
        <taxon>Magnoliopsida</taxon>
        <taxon>eudicotyledons</taxon>
        <taxon>Gunneridae</taxon>
        <taxon>Pentapetalae</taxon>
        <taxon>rosids</taxon>
        <taxon>fabids</taxon>
        <taxon>Cucurbitales</taxon>
        <taxon>Cucurbitaceae</taxon>
        <taxon>Benincaseae</taxon>
        <taxon>Cucumis</taxon>
    </lineage>
</organism>
<dbReference type="EMBL" id="CM002925">
    <property type="protein sequence ID" value="KGN55208.1"/>
    <property type="molecule type" value="Genomic_DNA"/>
</dbReference>
<dbReference type="STRING" id="3659.A0A0A0L0B7"/>
<feature type="region of interest" description="Disordered" evidence="5">
    <location>
        <begin position="1"/>
        <end position="24"/>
    </location>
</feature>
<evidence type="ECO:0000313" key="7">
    <source>
        <dbReference type="EMBL" id="KGN55208.1"/>
    </source>
</evidence>
<dbReference type="Proteomes" id="UP000029981">
    <property type="component" value="Chromosome 4"/>
</dbReference>
<gene>
    <name evidence="7" type="ORF">Csa_4G639950</name>
</gene>
<evidence type="ECO:0000256" key="4">
    <source>
        <dbReference type="ARBA" id="ARBA00023242"/>
    </source>
</evidence>
<evidence type="ECO:0000256" key="3">
    <source>
        <dbReference type="ARBA" id="ARBA00023163"/>
    </source>
</evidence>
<proteinExistence type="predicted"/>
<keyword evidence="3" id="KW-0804">Transcription</keyword>
<reference evidence="7 8" key="3">
    <citation type="journal article" date="2010" name="BMC Genomics">
        <title>Transcriptome sequencing and comparative analysis of cucumber flowers with different sex types.</title>
        <authorList>
            <person name="Guo S."/>
            <person name="Zheng Y."/>
            <person name="Joung J.G."/>
            <person name="Liu S."/>
            <person name="Zhang Z."/>
            <person name="Crasta O.R."/>
            <person name="Sobral B.W."/>
            <person name="Xu Y."/>
            <person name="Huang S."/>
            <person name="Fei Z."/>
        </authorList>
    </citation>
    <scope>NUCLEOTIDE SEQUENCE [LARGE SCALE GENOMIC DNA]</scope>
    <source>
        <strain evidence="8">cv. 9930</strain>
    </source>
</reference>
<name>A0A0A0L0B7_CUCSA</name>
<keyword evidence="1" id="KW-0805">Transcription regulation</keyword>
<dbReference type="InterPro" id="IPR003441">
    <property type="entry name" value="NAC-dom"/>
</dbReference>
<dbReference type="Gramene" id="KGN55208">
    <property type="protein sequence ID" value="KGN55208"/>
    <property type="gene ID" value="Csa_4G639950"/>
</dbReference>
<evidence type="ECO:0000259" key="6">
    <source>
        <dbReference type="PROSITE" id="PS51005"/>
    </source>
</evidence>
<dbReference type="SUPFAM" id="SSF101941">
    <property type="entry name" value="NAC domain"/>
    <property type="match status" value="1"/>
</dbReference>
<keyword evidence="8" id="KW-1185">Reference proteome</keyword>
<evidence type="ECO:0000256" key="2">
    <source>
        <dbReference type="ARBA" id="ARBA00023125"/>
    </source>
</evidence>
<dbReference type="GO" id="GO:0006355">
    <property type="term" value="P:regulation of DNA-templated transcription"/>
    <property type="evidence" value="ECO:0007669"/>
    <property type="project" value="InterPro"/>
</dbReference>
<evidence type="ECO:0000256" key="5">
    <source>
        <dbReference type="SAM" id="MobiDB-lite"/>
    </source>
</evidence>
<reference evidence="7 8" key="1">
    <citation type="journal article" date="2009" name="Nat. Genet.">
        <title>The genome of the cucumber, Cucumis sativus L.</title>
        <authorList>
            <person name="Huang S."/>
            <person name="Li R."/>
            <person name="Zhang Z."/>
            <person name="Li L."/>
            <person name="Gu X."/>
            <person name="Fan W."/>
            <person name="Lucas W.J."/>
            <person name="Wang X."/>
            <person name="Xie B."/>
            <person name="Ni P."/>
            <person name="Ren Y."/>
            <person name="Zhu H."/>
            <person name="Li J."/>
            <person name="Lin K."/>
            <person name="Jin W."/>
            <person name="Fei Z."/>
            <person name="Li G."/>
            <person name="Staub J."/>
            <person name="Kilian A."/>
            <person name="van der Vossen E.A."/>
            <person name="Wu Y."/>
            <person name="Guo J."/>
            <person name="He J."/>
            <person name="Jia Z."/>
            <person name="Ren Y."/>
            <person name="Tian G."/>
            <person name="Lu Y."/>
            <person name="Ruan J."/>
            <person name="Qian W."/>
            <person name="Wang M."/>
            <person name="Huang Q."/>
            <person name="Li B."/>
            <person name="Xuan Z."/>
            <person name="Cao J."/>
            <person name="Asan"/>
            <person name="Wu Z."/>
            <person name="Zhang J."/>
            <person name="Cai Q."/>
            <person name="Bai Y."/>
            <person name="Zhao B."/>
            <person name="Han Y."/>
            <person name="Li Y."/>
            <person name="Li X."/>
            <person name="Wang S."/>
            <person name="Shi Q."/>
            <person name="Liu S."/>
            <person name="Cho W.K."/>
            <person name="Kim J.Y."/>
            <person name="Xu Y."/>
            <person name="Heller-Uszynska K."/>
            <person name="Miao H."/>
            <person name="Cheng Z."/>
            <person name="Zhang S."/>
            <person name="Wu J."/>
            <person name="Yang Y."/>
            <person name="Kang H."/>
            <person name="Li M."/>
            <person name="Liang H."/>
            <person name="Ren X."/>
            <person name="Shi Z."/>
            <person name="Wen M."/>
            <person name="Jian M."/>
            <person name="Yang H."/>
            <person name="Zhang G."/>
            <person name="Yang Z."/>
            <person name="Chen R."/>
            <person name="Liu S."/>
            <person name="Li J."/>
            <person name="Ma L."/>
            <person name="Liu H."/>
            <person name="Zhou Y."/>
            <person name="Zhao J."/>
            <person name="Fang X."/>
            <person name="Li G."/>
            <person name="Fang L."/>
            <person name="Li Y."/>
            <person name="Liu D."/>
            <person name="Zheng H."/>
            <person name="Zhang Y."/>
            <person name="Qin N."/>
            <person name="Li Z."/>
            <person name="Yang G."/>
            <person name="Yang S."/>
            <person name="Bolund L."/>
            <person name="Kristiansen K."/>
            <person name="Zheng H."/>
            <person name="Li S."/>
            <person name="Zhang X."/>
            <person name="Yang H."/>
            <person name="Wang J."/>
            <person name="Sun R."/>
            <person name="Zhang B."/>
            <person name="Jiang S."/>
            <person name="Wang J."/>
            <person name="Du Y."/>
            <person name="Li S."/>
        </authorList>
    </citation>
    <scope>NUCLEOTIDE SEQUENCE [LARGE SCALE GENOMIC DNA]</scope>
    <source>
        <strain evidence="8">cv. 9930</strain>
    </source>
</reference>
<dbReference type="GO" id="GO:0003677">
    <property type="term" value="F:DNA binding"/>
    <property type="evidence" value="ECO:0007669"/>
    <property type="project" value="UniProtKB-KW"/>
</dbReference>
<dbReference type="OrthoDB" id="1674324at2759"/>
<dbReference type="Pfam" id="PF02365">
    <property type="entry name" value="NAM"/>
    <property type="match status" value="1"/>
</dbReference>
<dbReference type="InterPro" id="IPR036093">
    <property type="entry name" value="NAC_dom_sf"/>
</dbReference>